<name>A0ABV5APM7_9BACL</name>
<dbReference type="EMBL" id="JBHHMI010000003">
    <property type="protein sequence ID" value="MFB5266166.1"/>
    <property type="molecule type" value="Genomic_DNA"/>
</dbReference>
<feature type="transmembrane region" description="Helical" evidence="15">
    <location>
        <begin position="26"/>
        <end position="45"/>
    </location>
</feature>
<evidence type="ECO:0000256" key="3">
    <source>
        <dbReference type="ARBA" id="ARBA00022475"/>
    </source>
</evidence>
<evidence type="ECO:0000256" key="14">
    <source>
        <dbReference type="ARBA" id="ARBA00023264"/>
    </source>
</evidence>
<keyword evidence="3" id="KW-1003">Cell membrane</keyword>
<evidence type="ECO:0000256" key="6">
    <source>
        <dbReference type="ARBA" id="ARBA00022692"/>
    </source>
</evidence>
<sequence>MKPAHSWRSTFRYALEGIGYTLRTQINMRVHVVIALGVIAAGIVFRISRMEWLFILAACAFVITAELFNTAVEAVVDLVSPKVHPLAKAAKDAAAGAVLLAAVFAVITGGVVFYQPVLTMLRHLL</sequence>
<dbReference type="Gene3D" id="1.10.287.3610">
    <property type="match status" value="1"/>
</dbReference>
<keyword evidence="13" id="KW-0594">Phospholipid biosynthesis</keyword>
<feature type="transmembrane region" description="Helical" evidence="15">
    <location>
        <begin position="52"/>
        <end position="72"/>
    </location>
</feature>
<keyword evidence="6 15" id="KW-0812">Transmembrane</keyword>
<comment type="caution">
    <text evidence="16">The sequence shown here is derived from an EMBL/GenBank/DDBJ whole genome shotgun (WGS) entry which is preliminary data.</text>
</comment>
<dbReference type="InterPro" id="IPR036945">
    <property type="entry name" value="DAGK_sf"/>
</dbReference>
<evidence type="ECO:0000256" key="7">
    <source>
        <dbReference type="ARBA" id="ARBA00022741"/>
    </source>
</evidence>
<evidence type="ECO:0000256" key="10">
    <source>
        <dbReference type="ARBA" id="ARBA00022989"/>
    </source>
</evidence>
<reference evidence="16 17" key="1">
    <citation type="submission" date="2024-09" db="EMBL/GenBank/DDBJ databases">
        <title>Paenibacillus zeirhizospherea sp. nov., isolated from surface of the maize (Zea mays) roots in a horticulture field, Hungary.</title>
        <authorList>
            <person name="Marton D."/>
            <person name="Farkas M."/>
            <person name="Bedics A."/>
            <person name="Toth E."/>
            <person name="Tancsics A."/>
            <person name="Boka K."/>
            <person name="Maroti G."/>
            <person name="Kriszt B."/>
            <person name="Cserhati M."/>
        </authorList>
    </citation>
    <scope>NUCLEOTIDE SEQUENCE [LARGE SCALE GENOMIC DNA]</scope>
    <source>
        <strain evidence="16 17">KCTC 33519</strain>
    </source>
</reference>
<accession>A0ABV5APM7</accession>
<evidence type="ECO:0000256" key="9">
    <source>
        <dbReference type="ARBA" id="ARBA00022840"/>
    </source>
</evidence>
<dbReference type="Proteomes" id="UP001580346">
    <property type="component" value="Unassembled WGS sequence"/>
</dbReference>
<evidence type="ECO:0000256" key="8">
    <source>
        <dbReference type="ARBA" id="ARBA00022777"/>
    </source>
</evidence>
<evidence type="ECO:0000256" key="5">
    <source>
        <dbReference type="ARBA" id="ARBA00022679"/>
    </source>
</evidence>
<dbReference type="PANTHER" id="PTHR34299">
    <property type="entry name" value="DIACYLGLYCEROL KINASE"/>
    <property type="match status" value="1"/>
</dbReference>
<evidence type="ECO:0000256" key="13">
    <source>
        <dbReference type="ARBA" id="ARBA00023209"/>
    </source>
</evidence>
<dbReference type="RefSeq" id="WP_375353739.1">
    <property type="nucleotide sequence ID" value="NZ_JBHHMI010000003.1"/>
</dbReference>
<gene>
    <name evidence="16" type="ORF">ACE41H_05115</name>
</gene>
<evidence type="ECO:0000256" key="12">
    <source>
        <dbReference type="ARBA" id="ARBA00023136"/>
    </source>
</evidence>
<dbReference type="EC" id="2.7.1.-" evidence="16"/>
<evidence type="ECO:0000256" key="1">
    <source>
        <dbReference type="ARBA" id="ARBA00004651"/>
    </source>
</evidence>
<dbReference type="Pfam" id="PF01219">
    <property type="entry name" value="DAGK_prokar"/>
    <property type="match status" value="1"/>
</dbReference>
<keyword evidence="14" id="KW-1208">Phospholipid metabolism</keyword>
<dbReference type="InterPro" id="IPR000829">
    <property type="entry name" value="DAGK"/>
</dbReference>
<dbReference type="GO" id="GO:0016301">
    <property type="term" value="F:kinase activity"/>
    <property type="evidence" value="ECO:0007669"/>
    <property type="project" value="UniProtKB-KW"/>
</dbReference>
<feature type="transmembrane region" description="Helical" evidence="15">
    <location>
        <begin position="92"/>
        <end position="114"/>
    </location>
</feature>
<keyword evidence="10 15" id="KW-1133">Transmembrane helix</keyword>
<keyword evidence="7" id="KW-0547">Nucleotide-binding</keyword>
<evidence type="ECO:0000256" key="11">
    <source>
        <dbReference type="ARBA" id="ARBA00023098"/>
    </source>
</evidence>
<keyword evidence="12 15" id="KW-0472">Membrane</keyword>
<comment type="subcellular location">
    <subcellularLocation>
        <location evidence="1">Cell membrane</location>
        <topology evidence="1">Multi-pass membrane protein</topology>
    </subcellularLocation>
</comment>
<keyword evidence="8 16" id="KW-0418">Kinase</keyword>
<proteinExistence type="inferred from homology"/>
<protein>
    <submittedName>
        <fullName evidence="16">Diacylglycerol kinase family protein</fullName>
        <ecNumber evidence="16">2.7.1.-</ecNumber>
    </submittedName>
</protein>
<dbReference type="InterPro" id="IPR033717">
    <property type="entry name" value="UDPK"/>
</dbReference>
<dbReference type="CDD" id="cd14265">
    <property type="entry name" value="UDPK_IM_like"/>
    <property type="match status" value="1"/>
</dbReference>
<keyword evidence="4" id="KW-0444">Lipid biosynthesis</keyword>
<dbReference type="PANTHER" id="PTHR34299:SF1">
    <property type="entry name" value="DIACYLGLYCEROL KINASE"/>
    <property type="match status" value="1"/>
</dbReference>
<evidence type="ECO:0000256" key="2">
    <source>
        <dbReference type="ARBA" id="ARBA00005967"/>
    </source>
</evidence>
<keyword evidence="9" id="KW-0067">ATP-binding</keyword>
<evidence type="ECO:0000256" key="15">
    <source>
        <dbReference type="SAM" id="Phobius"/>
    </source>
</evidence>
<organism evidence="16 17">
    <name type="scientific">Paenibacillus enshidis</name>
    <dbReference type="NCBI Taxonomy" id="1458439"/>
    <lineage>
        <taxon>Bacteria</taxon>
        <taxon>Bacillati</taxon>
        <taxon>Bacillota</taxon>
        <taxon>Bacilli</taxon>
        <taxon>Bacillales</taxon>
        <taxon>Paenibacillaceae</taxon>
        <taxon>Paenibacillus</taxon>
    </lineage>
</organism>
<evidence type="ECO:0000313" key="16">
    <source>
        <dbReference type="EMBL" id="MFB5266166.1"/>
    </source>
</evidence>
<evidence type="ECO:0000313" key="17">
    <source>
        <dbReference type="Proteomes" id="UP001580346"/>
    </source>
</evidence>
<evidence type="ECO:0000256" key="4">
    <source>
        <dbReference type="ARBA" id="ARBA00022516"/>
    </source>
</evidence>
<keyword evidence="5 16" id="KW-0808">Transferase</keyword>
<comment type="similarity">
    <text evidence="2">Belongs to the bacterial diacylglycerol kinase family.</text>
</comment>
<keyword evidence="11" id="KW-0443">Lipid metabolism</keyword>
<keyword evidence="17" id="KW-1185">Reference proteome</keyword>